<name>A0ABQ1WB19_9FLAO</name>
<organism evidence="1 2">
    <name type="scientific">Christiangramia forsetii</name>
    <dbReference type="NCBI Taxonomy" id="411153"/>
    <lineage>
        <taxon>Bacteria</taxon>
        <taxon>Pseudomonadati</taxon>
        <taxon>Bacteroidota</taxon>
        <taxon>Flavobacteriia</taxon>
        <taxon>Flavobacteriales</taxon>
        <taxon>Flavobacteriaceae</taxon>
        <taxon>Christiangramia</taxon>
    </lineage>
</organism>
<proteinExistence type="predicted"/>
<sequence>MNREYELNKLKSKPDKSFCSCGLGNYKERRKCKHKSCQEDAKHTQNVNDLVERGWLPLERWRHV</sequence>
<comment type="caution">
    <text evidence="1">The sequence shown here is derived from an EMBL/GenBank/DDBJ whole genome shotgun (WGS) entry which is preliminary data.</text>
</comment>
<dbReference type="RefSeq" id="WP_041250109.1">
    <property type="nucleotide sequence ID" value="NZ_BMIX01000001.1"/>
</dbReference>
<protein>
    <recommendedName>
        <fullName evidence="3">SWIM-type domain-containing protein</fullName>
    </recommendedName>
</protein>
<keyword evidence="2" id="KW-1185">Reference proteome</keyword>
<dbReference type="Proteomes" id="UP000605733">
    <property type="component" value="Unassembled WGS sequence"/>
</dbReference>
<evidence type="ECO:0008006" key="3">
    <source>
        <dbReference type="Google" id="ProtNLM"/>
    </source>
</evidence>
<dbReference type="EMBL" id="BMIX01000001">
    <property type="protein sequence ID" value="GGG24084.1"/>
    <property type="molecule type" value="Genomic_DNA"/>
</dbReference>
<evidence type="ECO:0000313" key="2">
    <source>
        <dbReference type="Proteomes" id="UP000605733"/>
    </source>
</evidence>
<gene>
    <name evidence="1" type="ORF">GCM10011532_04140</name>
</gene>
<reference evidence="2" key="1">
    <citation type="journal article" date="2019" name="Int. J. Syst. Evol. Microbiol.">
        <title>The Global Catalogue of Microorganisms (GCM) 10K type strain sequencing project: providing services to taxonomists for standard genome sequencing and annotation.</title>
        <authorList>
            <consortium name="The Broad Institute Genomics Platform"/>
            <consortium name="The Broad Institute Genome Sequencing Center for Infectious Disease"/>
            <person name="Wu L."/>
            <person name="Ma J."/>
        </authorList>
    </citation>
    <scope>NUCLEOTIDE SEQUENCE [LARGE SCALE GENOMIC DNA]</scope>
    <source>
        <strain evidence="2">CGMCC 1.15422</strain>
    </source>
</reference>
<accession>A0ABQ1WB19</accession>
<evidence type="ECO:0000313" key="1">
    <source>
        <dbReference type="EMBL" id="GGG24084.1"/>
    </source>
</evidence>